<dbReference type="InterPro" id="IPR001759">
    <property type="entry name" value="PTX_dom"/>
</dbReference>
<comment type="subcellular location">
    <subcellularLocation>
        <location evidence="1">Secreted</location>
    </subcellularLocation>
</comment>
<feature type="region of interest" description="Disordered" evidence="9">
    <location>
        <begin position="1676"/>
        <end position="1757"/>
    </location>
</feature>
<dbReference type="OrthoDB" id="7863416at2759"/>
<dbReference type="PROSITE" id="PS50092">
    <property type="entry name" value="TSP1"/>
    <property type="match status" value="6"/>
</dbReference>
<feature type="compositionally biased region" description="Basic residues" evidence="9">
    <location>
        <begin position="1681"/>
        <end position="1717"/>
    </location>
</feature>
<dbReference type="Pfam" id="PF00431">
    <property type="entry name" value="CUB"/>
    <property type="match status" value="1"/>
</dbReference>
<reference evidence="14" key="1">
    <citation type="journal article" date="2010" name="Science">
        <title>Plasticity of animal genome architecture unmasked by rapid evolution of a pelagic tunicate.</title>
        <authorList>
            <person name="Denoeud F."/>
            <person name="Henriet S."/>
            <person name="Mungpakdee S."/>
            <person name="Aury J.M."/>
            <person name="Da Silva C."/>
            <person name="Brinkmann H."/>
            <person name="Mikhaleva J."/>
            <person name="Olsen L.C."/>
            <person name="Jubin C."/>
            <person name="Canestro C."/>
            <person name="Bouquet J.M."/>
            <person name="Danks G."/>
            <person name="Poulain J."/>
            <person name="Campsteijn C."/>
            <person name="Adamski M."/>
            <person name="Cross I."/>
            <person name="Yadetie F."/>
            <person name="Muffato M."/>
            <person name="Louis A."/>
            <person name="Butcher S."/>
            <person name="Tsagkogeorga G."/>
            <person name="Konrad A."/>
            <person name="Singh S."/>
            <person name="Jensen M.F."/>
            <person name="Cong E.H."/>
            <person name="Eikeseth-Otteraa H."/>
            <person name="Noel B."/>
            <person name="Anthouard V."/>
            <person name="Porcel B.M."/>
            <person name="Kachouri-Lafond R."/>
            <person name="Nishino A."/>
            <person name="Ugolini M."/>
            <person name="Chourrout P."/>
            <person name="Nishida H."/>
            <person name="Aasland R."/>
            <person name="Huzurbazar S."/>
            <person name="Westhof E."/>
            <person name="Delsuc F."/>
            <person name="Lehrach H."/>
            <person name="Reinhardt R."/>
            <person name="Weissenbach J."/>
            <person name="Roy S.W."/>
            <person name="Artiguenave F."/>
            <person name="Postlethwait J.H."/>
            <person name="Manak J.R."/>
            <person name="Thompson E.M."/>
            <person name="Jaillon O."/>
            <person name="Du Pasquier L."/>
            <person name="Boudinot P."/>
            <person name="Liberles D.A."/>
            <person name="Volff J.N."/>
            <person name="Philippe H."/>
            <person name="Lenhard B."/>
            <person name="Roest Crollius H."/>
            <person name="Wincker P."/>
            <person name="Chourrout D."/>
        </authorList>
    </citation>
    <scope>NUCLEOTIDE SEQUENCE [LARGE SCALE GENOMIC DNA]</scope>
</reference>
<dbReference type="SMART" id="SM00159">
    <property type="entry name" value="PTX"/>
    <property type="match status" value="1"/>
</dbReference>
<sequence>MLYPDGRLLPSLLFLWLRPPEVAGFDVQSTTRWDEWNEWSQCDRSCGSGLRSRTRQCLNGFPGEDGCQGANFENEHCLLQETCQSCSFSSWSFGEPGASSNQLLRSSITVEQPQEIKDFSFCAKITPTSDEIFGSLGVYSNPGTKEHVVIVSVRPTGTGSKFEVLLDGEMNVYLSEQIAEAGWVCLIRSAGQASLRYNEEVLDVVTNPSSGSSIKSGGELVSGQGFKGTLEDTFMVSFAVDYESLEESERCFEGGQLFAALRMEDVVTSFGDVNFNERWANWANWGECSKSCEGGEQFRTRQCIGGNPGEDGCSEGQFWEQQPCQTQQCPSGWRQWSEWSQCSSSCGEGEKTRVRECKGSNCEGGDTTDVEPCKPSSVDQKGCFYSNWEFPDELSISNYVLLKKQLPNMLEATFCYWLKSGHNGVNGTVFSYAHGEAFTGNSFAVMGSTTPELGLKFFAFRKDERLIIDNDFTTAGEPQLQCFVLHRNSARIGLMDFYVDGAFLNSSPINSGDLYMIEEGGELVVGQDQDCMLGCYQAEQALTGSILDFSIWDTALSAAEVAAMSESGFPSIARRPFVTLNKENSERYGRITYVASWAEWNDWSKCSVTCQTGLRTRERACYGGRAGDYGCDGEETEMKGCYQGICQAIVEECSQSTWNLQPGGTAAFKAFFNSEDYTFCAAISMDTSPTDNPLISAISSDDGLVIAEVDGLSVAEFFSHEVDSVTACVTSSGEHNTVEVYIDGELLSESSFRGGISRNDVFTFGSSSFGGQIKDFAVWDRFFSPAEIEAVFDSGCHSGAILSARPDAGPKLKGRISFQEGWSSWSPWSSCSVSCAGSGLQSRKRVCYAVDVESGTCFGPDVDTKPCGPLICPTWSSWSSWSTCSKSCGAGYVHRNRECFHGKAGSPGCEGSSSELEACEVDICPDPYNFPWECGTVTAKRGAPAYQRVVNGHTEQYGAVPYLCQLTSYGDHNCGTSVIAPKWNIGMGSASLQTIRIQSRSIKNLLKGAAHCVADYDSPAQFRIICGSQYRSQIDTYEQQRQVAQYLKHPGYDSNSDTVDYDMMLFKVDHAWEFTDYVKPACLPKRNDYPSSGQLCKVSGWGSTQAKDATSFFFAQLELAEAVQSAYVPITEMGVCAAGYKSITRRQFCAGFVEGGRDACQGDSGGPLACPIGNRGVYQLTGIVSYGIGCGSASFPGVYTRVESLIDWILDHILEEGTGAATACQKDKIVDLETGGIKSPNFDGRSVYDFNQECSWIISVPNMKSSQKLVLDFTHFHLDSDSNCDNDYVAIYGGAKLDEPIGRYCGRQESENIFHQIFFTKTNHKIFLKIPLKKAPPAIIFSAKEQIKVVFKTDAEASAEKPTGFAVKFHRAPKKLDESGCGSAKTQMGIPDLEKFLIANNKFKMCEFSIKPRIDKGVTSYPVIRLGPDTDPSCCAAVKISNHPKKFDERALVDSSALCRGEPAVGLSGEIKMRVYNGQRDRRGRKCNLQVGFYSITDPQVPYLNYEPAADEKLCEKEEIDNLSQYTCYMDQISLPRWLGKSFPLDKNERLSSCIIEIRPKSAAARSAASNRPPKSKNPKKGRGMLQDVFMISAQFESEDPESDYSEEESEEQIDLASLSEKERARYEEQQRLRLARMSKRIAEREQIKMARKAENLERREEEKIARMEERIEIQSQQRLNRFHQRRPPLLNRVRRGAKNKNAKKKKQKKNKQKGKGKGAAQKPTGRPSGRPSGNRPPAGNGGSKISLGLKSLKLKK</sequence>
<evidence type="ECO:0000256" key="7">
    <source>
        <dbReference type="ARBA" id="ARBA00024195"/>
    </source>
</evidence>
<name>E4XPT0_OIKDI</name>
<feature type="compositionally biased region" description="Basic residues" evidence="9">
    <location>
        <begin position="1574"/>
        <end position="1583"/>
    </location>
</feature>
<comment type="caution">
    <text evidence="8">Lacks conserved residue(s) required for the propagation of feature annotation.</text>
</comment>
<evidence type="ECO:0000313" key="14">
    <source>
        <dbReference type="EMBL" id="CBY19848.1"/>
    </source>
</evidence>
<gene>
    <name evidence="14" type="ORF">GSOID_T00017209001</name>
</gene>
<dbReference type="InterPro" id="IPR000859">
    <property type="entry name" value="CUB_dom"/>
</dbReference>
<dbReference type="EMBL" id="FN653097">
    <property type="protein sequence ID" value="CBY19848.1"/>
    <property type="molecule type" value="Genomic_DNA"/>
</dbReference>
<feature type="compositionally biased region" description="Low complexity" evidence="9">
    <location>
        <begin position="1563"/>
        <end position="1573"/>
    </location>
</feature>
<keyword evidence="3" id="KW-0645">Protease</keyword>
<dbReference type="InterPro" id="IPR033116">
    <property type="entry name" value="TRYPSIN_SER"/>
</dbReference>
<feature type="region of interest" description="Disordered" evidence="9">
    <location>
        <begin position="1563"/>
        <end position="1584"/>
    </location>
</feature>
<dbReference type="PROSITE" id="PS01180">
    <property type="entry name" value="CUB"/>
    <property type="match status" value="1"/>
</dbReference>
<dbReference type="InterPro" id="IPR001254">
    <property type="entry name" value="Trypsin_dom"/>
</dbReference>
<comment type="similarity">
    <text evidence="7">Belongs to the peptidase S1 family. CLIP subfamily.</text>
</comment>
<dbReference type="InterPro" id="IPR009003">
    <property type="entry name" value="Peptidase_S1_PA"/>
</dbReference>
<dbReference type="InterPro" id="IPR035914">
    <property type="entry name" value="Sperma_CUB_dom_sf"/>
</dbReference>
<dbReference type="GO" id="GO:0004252">
    <property type="term" value="F:serine-type endopeptidase activity"/>
    <property type="evidence" value="ECO:0007669"/>
    <property type="project" value="InterPro"/>
</dbReference>
<dbReference type="PROSITE" id="PS51828">
    <property type="entry name" value="PTX_2"/>
    <property type="match status" value="1"/>
</dbReference>
<dbReference type="InterPro" id="IPR036383">
    <property type="entry name" value="TSP1_rpt_sf"/>
</dbReference>
<feature type="region of interest" description="Disordered" evidence="9">
    <location>
        <begin position="1597"/>
        <end position="1622"/>
    </location>
</feature>
<feature type="signal peptide" evidence="10">
    <location>
        <begin position="1"/>
        <end position="24"/>
    </location>
</feature>
<proteinExistence type="inferred from homology"/>
<protein>
    <recommendedName>
        <fullName evidence="16">CUB domain-containing protein</fullName>
    </recommendedName>
</protein>
<organism evidence="14">
    <name type="scientific">Oikopleura dioica</name>
    <name type="common">Tunicate</name>
    <dbReference type="NCBI Taxonomy" id="34765"/>
    <lineage>
        <taxon>Eukaryota</taxon>
        <taxon>Metazoa</taxon>
        <taxon>Chordata</taxon>
        <taxon>Tunicata</taxon>
        <taxon>Appendicularia</taxon>
        <taxon>Copelata</taxon>
        <taxon>Oikopleuridae</taxon>
        <taxon>Oikopleura</taxon>
    </lineage>
</organism>
<dbReference type="SMART" id="SM00020">
    <property type="entry name" value="Tryp_SPc"/>
    <property type="match status" value="1"/>
</dbReference>
<dbReference type="InterPro" id="IPR000884">
    <property type="entry name" value="TSP1_rpt"/>
</dbReference>
<evidence type="ECO:0000259" key="13">
    <source>
        <dbReference type="PROSITE" id="PS51828"/>
    </source>
</evidence>
<dbReference type="InterPro" id="IPR013320">
    <property type="entry name" value="ConA-like_dom_sf"/>
</dbReference>
<evidence type="ECO:0000256" key="1">
    <source>
        <dbReference type="ARBA" id="ARBA00004613"/>
    </source>
</evidence>
<dbReference type="Gene3D" id="2.60.120.290">
    <property type="entry name" value="Spermadhesin, CUB domain"/>
    <property type="match status" value="1"/>
</dbReference>
<dbReference type="PANTHER" id="PTHR24264">
    <property type="entry name" value="TRYPSIN-RELATED"/>
    <property type="match status" value="1"/>
</dbReference>
<feature type="compositionally biased region" description="Acidic residues" evidence="9">
    <location>
        <begin position="1597"/>
        <end position="1614"/>
    </location>
</feature>
<evidence type="ECO:0000256" key="9">
    <source>
        <dbReference type="SAM" id="MobiDB-lite"/>
    </source>
</evidence>
<dbReference type="CDD" id="cd00190">
    <property type="entry name" value="Tryp_SPc"/>
    <property type="match status" value="1"/>
</dbReference>
<dbReference type="SUPFAM" id="SSF49899">
    <property type="entry name" value="Concanavalin A-like lectins/glucanases"/>
    <property type="match status" value="2"/>
</dbReference>
<keyword evidence="6" id="KW-1015">Disulfide bond</keyword>
<keyword evidence="5" id="KW-0720">Serine protease</keyword>
<evidence type="ECO:0000256" key="5">
    <source>
        <dbReference type="ARBA" id="ARBA00022825"/>
    </source>
</evidence>
<evidence type="ECO:0000259" key="12">
    <source>
        <dbReference type="PROSITE" id="PS50240"/>
    </source>
</evidence>
<dbReference type="SUPFAM" id="SSF49854">
    <property type="entry name" value="Spermadhesin, CUB domain"/>
    <property type="match status" value="1"/>
</dbReference>
<evidence type="ECO:0000256" key="8">
    <source>
        <dbReference type="PROSITE-ProRule" id="PRU00059"/>
    </source>
</evidence>
<keyword evidence="10" id="KW-0732">Signal</keyword>
<dbReference type="Gene3D" id="2.20.100.10">
    <property type="entry name" value="Thrombospondin type-1 (TSP1) repeat"/>
    <property type="match status" value="6"/>
</dbReference>
<feature type="chain" id="PRO_5005673923" description="CUB domain-containing protein" evidence="10">
    <location>
        <begin position="25"/>
        <end position="1757"/>
    </location>
</feature>
<dbReference type="Pfam" id="PF00354">
    <property type="entry name" value="Pentaxin"/>
    <property type="match status" value="1"/>
</dbReference>
<dbReference type="GO" id="GO:0005615">
    <property type="term" value="C:extracellular space"/>
    <property type="evidence" value="ECO:0007669"/>
    <property type="project" value="TreeGrafter"/>
</dbReference>
<dbReference type="PROSITE" id="PS50240">
    <property type="entry name" value="TRYPSIN_DOM"/>
    <property type="match status" value="1"/>
</dbReference>
<evidence type="ECO:0000256" key="10">
    <source>
        <dbReference type="SAM" id="SignalP"/>
    </source>
</evidence>
<dbReference type="Gene3D" id="2.40.10.10">
    <property type="entry name" value="Trypsin-like serine proteases"/>
    <property type="match status" value="1"/>
</dbReference>
<dbReference type="SMART" id="SM00209">
    <property type="entry name" value="TSP1"/>
    <property type="match status" value="6"/>
</dbReference>
<dbReference type="CDD" id="cd00041">
    <property type="entry name" value="CUB"/>
    <property type="match status" value="1"/>
</dbReference>
<evidence type="ECO:0000256" key="2">
    <source>
        <dbReference type="ARBA" id="ARBA00022525"/>
    </source>
</evidence>
<evidence type="ECO:0008006" key="16">
    <source>
        <dbReference type="Google" id="ProtNLM"/>
    </source>
</evidence>
<dbReference type="PANTHER" id="PTHR24264:SF65">
    <property type="entry name" value="SRCR DOMAIN-CONTAINING PROTEIN"/>
    <property type="match status" value="1"/>
</dbReference>
<feature type="domain" description="Pentraxin (PTX)" evidence="13">
    <location>
        <begin position="384"/>
        <end position="599"/>
    </location>
</feature>
<dbReference type="PROSITE" id="PS00135">
    <property type="entry name" value="TRYPSIN_SER"/>
    <property type="match status" value="1"/>
</dbReference>
<dbReference type="InterPro" id="IPR050127">
    <property type="entry name" value="Serine_Proteases_S1"/>
</dbReference>
<accession>E4XPT0</accession>
<evidence type="ECO:0000256" key="6">
    <source>
        <dbReference type="ARBA" id="ARBA00023157"/>
    </source>
</evidence>
<dbReference type="GO" id="GO:0006508">
    <property type="term" value="P:proteolysis"/>
    <property type="evidence" value="ECO:0007669"/>
    <property type="project" value="UniProtKB-KW"/>
</dbReference>
<dbReference type="Pfam" id="PF00089">
    <property type="entry name" value="Trypsin"/>
    <property type="match status" value="1"/>
</dbReference>
<dbReference type="InParanoid" id="E4XPT0"/>
<keyword evidence="15" id="KW-1185">Reference proteome</keyword>
<evidence type="ECO:0000313" key="15">
    <source>
        <dbReference type="Proteomes" id="UP000001307"/>
    </source>
</evidence>
<evidence type="ECO:0000259" key="11">
    <source>
        <dbReference type="PROSITE" id="PS01180"/>
    </source>
</evidence>
<dbReference type="Pfam" id="PF00090">
    <property type="entry name" value="TSP_1"/>
    <property type="match status" value="6"/>
</dbReference>
<dbReference type="SUPFAM" id="SSF50494">
    <property type="entry name" value="Trypsin-like serine proteases"/>
    <property type="match status" value="1"/>
</dbReference>
<dbReference type="Proteomes" id="UP000001307">
    <property type="component" value="Unassembled WGS sequence"/>
</dbReference>
<dbReference type="InterPro" id="IPR043504">
    <property type="entry name" value="Peptidase_S1_PA_chymotrypsin"/>
</dbReference>
<evidence type="ECO:0000256" key="4">
    <source>
        <dbReference type="ARBA" id="ARBA00022801"/>
    </source>
</evidence>
<keyword evidence="4" id="KW-0378">Hydrolase</keyword>
<keyword evidence="2" id="KW-0964">Secreted</keyword>
<feature type="domain" description="CUB" evidence="11">
    <location>
        <begin position="1224"/>
        <end position="1372"/>
    </location>
</feature>
<dbReference type="SUPFAM" id="SSF82895">
    <property type="entry name" value="TSP-1 type 1 repeat"/>
    <property type="match status" value="6"/>
</dbReference>
<feature type="domain" description="Peptidase S1" evidence="12">
    <location>
        <begin position="949"/>
        <end position="1214"/>
    </location>
</feature>
<dbReference type="SMART" id="SM00042">
    <property type="entry name" value="CUB"/>
    <property type="match status" value="1"/>
</dbReference>
<evidence type="ECO:0000256" key="3">
    <source>
        <dbReference type="ARBA" id="ARBA00022670"/>
    </source>
</evidence>
<dbReference type="Gene3D" id="2.60.120.200">
    <property type="match status" value="2"/>
</dbReference>
<feature type="compositionally biased region" description="Low complexity" evidence="9">
    <location>
        <begin position="1719"/>
        <end position="1757"/>
    </location>
</feature>
<dbReference type="FunFam" id="2.40.10.10:FF:000002">
    <property type="entry name" value="Transmembrane protease serine"/>
    <property type="match status" value="1"/>
</dbReference>